<evidence type="ECO:0000313" key="2">
    <source>
        <dbReference type="EMBL" id="TDA40232.1"/>
    </source>
</evidence>
<reference evidence="2 3" key="1">
    <citation type="journal article" date="2019" name="Nat. Microbiol.">
        <title>Expanding anaerobic alkane metabolism in the domain of Archaea.</title>
        <authorList>
            <person name="Wang Y."/>
            <person name="Wegener G."/>
            <person name="Hou J."/>
            <person name="Wang F."/>
            <person name="Xiao X."/>
        </authorList>
    </citation>
    <scope>NUCLEOTIDE SEQUENCE [LARGE SCALE GENOMIC DNA]</scope>
    <source>
        <strain evidence="2">WYZ-LMO10</strain>
    </source>
</reference>
<dbReference type="AlphaFoldDB" id="A0A523BH88"/>
<name>A0A523BH88_9CREN</name>
<dbReference type="Pfam" id="PF01877">
    <property type="entry name" value="RNA_binding"/>
    <property type="match status" value="1"/>
</dbReference>
<comment type="caution">
    <text evidence="2">The sequence shown here is derived from an EMBL/GenBank/DDBJ whole genome shotgun (WGS) entry which is preliminary data.</text>
</comment>
<dbReference type="EMBL" id="QNVH01000001">
    <property type="protein sequence ID" value="TDA40232.1"/>
    <property type="molecule type" value="Genomic_DNA"/>
</dbReference>
<dbReference type="NCBIfam" id="NF001687">
    <property type="entry name" value="PRK00447.1"/>
    <property type="match status" value="1"/>
</dbReference>
<comment type="similarity">
    <text evidence="1">Belongs to the UPF0201 family.</text>
</comment>
<evidence type="ECO:0000256" key="1">
    <source>
        <dbReference type="HAMAP-Rule" id="MF_01112"/>
    </source>
</evidence>
<dbReference type="Proteomes" id="UP000315399">
    <property type="component" value="Unassembled WGS sequence"/>
</dbReference>
<dbReference type="HAMAP" id="MF_01112">
    <property type="entry name" value="UPF0201"/>
    <property type="match status" value="1"/>
</dbReference>
<proteinExistence type="inferred from homology"/>
<sequence length="160" mass="17703">MRGRSVEAKVLVQVELHPTEDESKVLKALSNMTGVESFTKHVQGDRAYIVQEGDTSLLSKLRALLRRERILDAARKVMLAGVEGSTITFHLNKQVAYAGHVSFCMPEGESPLGPITFHIKAEDPKALIDWLATKTIDGVPVDELWKSGSQHSAPSERRSR</sequence>
<dbReference type="PANTHER" id="PTHR39652">
    <property type="entry name" value="UPF0201 PROTEIN TK1335"/>
    <property type="match status" value="1"/>
</dbReference>
<dbReference type="SUPFAM" id="SSF55282">
    <property type="entry name" value="RL5-like"/>
    <property type="match status" value="1"/>
</dbReference>
<protein>
    <recommendedName>
        <fullName evidence="1">UPF0201 protein DSO08_00045</fullName>
    </recommendedName>
</protein>
<dbReference type="InterPro" id="IPR022803">
    <property type="entry name" value="Ribosomal_uL5_dom_sf"/>
</dbReference>
<dbReference type="PANTHER" id="PTHR39652:SF1">
    <property type="entry name" value="UPF0201 PROTEIN TK1335"/>
    <property type="match status" value="1"/>
</dbReference>
<organism evidence="2 3">
    <name type="scientific">Thermoproteota archaeon</name>
    <dbReference type="NCBI Taxonomy" id="2056631"/>
    <lineage>
        <taxon>Archaea</taxon>
        <taxon>Thermoproteota</taxon>
    </lineage>
</organism>
<dbReference type="InterPro" id="IPR002739">
    <property type="entry name" value="PAB1135-like"/>
</dbReference>
<accession>A0A523BH88</accession>
<evidence type="ECO:0000313" key="3">
    <source>
        <dbReference type="Proteomes" id="UP000315399"/>
    </source>
</evidence>
<gene>
    <name evidence="2" type="ORF">DSO08_00045</name>
</gene>
<dbReference type="Gene3D" id="3.30.1440.10">
    <property type="match status" value="1"/>
</dbReference>